<dbReference type="InterPro" id="IPR019775">
    <property type="entry name" value="WD40_repeat_CS"/>
</dbReference>
<dbReference type="InterPro" id="IPR027417">
    <property type="entry name" value="P-loop_NTPase"/>
</dbReference>
<feature type="repeat" description="WD" evidence="3">
    <location>
        <begin position="638"/>
        <end position="679"/>
    </location>
</feature>
<organism evidence="5 6">
    <name type="scientific">Didymella heteroderae</name>
    <dbReference type="NCBI Taxonomy" id="1769908"/>
    <lineage>
        <taxon>Eukaryota</taxon>
        <taxon>Fungi</taxon>
        <taxon>Dikarya</taxon>
        <taxon>Ascomycota</taxon>
        <taxon>Pezizomycotina</taxon>
        <taxon>Dothideomycetes</taxon>
        <taxon>Pleosporomycetidae</taxon>
        <taxon>Pleosporales</taxon>
        <taxon>Pleosporineae</taxon>
        <taxon>Didymellaceae</taxon>
        <taxon>Didymella</taxon>
    </lineage>
</organism>
<keyword evidence="6" id="KW-1185">Reference proteome</keyword>
<dbReference type="InterPro" id="IPR036322">
    <property type="entry name" value="WD40_repeat_dom_sf"/>
</dbReference>
<evidence type="ECO:0000256" key="3">
    <source>
        <dbReference type="PROSITE-ProRule" id="PRU00221"/>
    </source>
</evidence>
<name>A0A9P4WFD8_9PLEO</name>
<protein>
    <recommendedName>
        <fullName evidence="4">NACHT domain-containing protein</fullName>
    </recommendedName>
</protein>
<dbReference type="SMART" id="SM00320">
    <property type="entry name" value="WD40"/>
    <property type="match status" value="2"/>
</dbReference>
<dbReference type="InterPro" id="IPR015943">
    <property type="entry name" value="WD40/YVTN_repeat-like_dom_sf"/>
</dbReference>
<dbReference type="Pfam" id="PF00400">
    <property type="entry name" value="WD40"/>
    <property type="match status" value="2"/>
</dbReference>
<evidence type="ECO:0000256" key="1">
    <source>
        <dbReference type="ARBA" id="ARBA00022574"/>
    </source>
</evidence>
<evidence type="ECO:0000313" key="5">
    <source>
        <dbReference type="EMBL" id="KAF3029132.1"/>
    </source>
</evidence>
<dbReference type="InterPro" id="IPR007111">
    <property type="entry name" value="NACHT_NTPase"/>
</dbReference>
<reference evidence="5" key="1">
    <citation type="submission" date="2019-04" db="EMBL/GenBank/DDBJ databases">
        <title>Sequencing of skin fungus with MAO and IRED activity.</title>
        <authorList>
            <person name="Marsaioli A.J."/>
            <person name="Bonatto J.M.C."/>
            <person name="Reis Junior O."/>
        </authorList>
    </citation>
    <scope>NUCLEOTIDE SEQUENCE</scope>
    <source>
        <strain evidence="5">28M1</strain>
    </source>
</reference>
<dbReference type="InterPro" id="IPR056884">
    <property type="entry name" value="NPHP3-like_N"/>
</dbReference>
<proteinExistence type="predicted"/>
<comment type="caution">
    <text evidence="5">The sequence shown here is derived from an EMBL/GenBank/DDBJ whole genome shotgun (WGS) entry which is preliminary data.</text>
</comment>
<dbReference type="PANTHER" id="PTHR10039">
    <property type="entry name" value="AMELOGENIN"/>
    <property type="match status" value="1"/>
</dbReference>
<feature type="repeat" description="WD" evidence="3">
    <location>
        <begin position="680"/>
        <end position="707"/>
    </location>
</feature>
<dbReference type="PROSITE" id="PS50294">
    <property type="entry name" value="WD_REPEATS_REGION"/>
    <property type="match status" value="2"/>
</dbReference>
<dbReference type="InterPro" id="IPR001680">
    <property type="entry name" value="WD40_rpt"/>
</dbReference>
<dbReference type="Proteomes" id="UP000758155">
    <property type="component" value="Unassembled WGS sequence"/>
</dbReference>
<dbReference type="PROSITE" id="PS50837">
    <property type="entry name" value="NACHT"/>
    <property type="match status" value="1"/>
</dbReference>
<dbReference type="Gene3D" id="3.40.50.300">
    <property type="entry name" value="P-loop containing nucleotide triphosphate hydrolases"/>
    <property type="match status" value="1"/>
</dbReference>
<feature type="non-terminal residue" evidence="5">
    <location>
        <position position="1"/>
    </location>
</feature>
<sequence>MPPLARDTTTYSGNRADGDSTNIYGNVFGDVYFPERSSGPGESATNRCLRDLRVTDPREDRARIEGDKNRLLRECYGWILEDASFQRWRTQVASRLLWISGDPGKGKTMLTMGVIAEMSRGARRDEMKPSPRTMSKMLAKMRLKTKKDATTAMAPPLLAYFFCQSTRPELNNAVSVLRGLVYLIIVQKEDLARHVQKRYESVGRLLFEGPNAAYALREILADMLNDSSLPPTYLLVDALDECTSGLSELLHIITDTSLGRHGKVKWLVTSRNIPEIERHLQPDPLGVKVSLEVKASHVSRAVGAFVEYKVRRLATVQRYDPVLQAEVQQQLRDKAEGTFLWVSLVCKELEGVPLYRTREVLQALPPGLNPLYDRMMALITAQDAMTEEYCRAILRSIALAFRPLQREELAVAAGLPIDRFHDVQAVVDLVSRCGSFLTVREGVVSFVHLSAKDYFTVGNGRQVLDGPLAVEQGRLIEQLLDAMDSMLRRDMCSLLKPGIAYACEYWVEHLQAGGHACGGILADGGKVHSFFGEHLLHWLEAMSLLQKMREAITGLQKLEAAVKGSECTTLSSIVHDALRFAMWGGSGMQEAPLQVYYGALVFAPERSLVRQQYRQEMPAGVRVKRGLDEDWGALLQTLEGHTSSVYSVAFSADGDRLASASYDKTVRVWDAKTGQPLQTLEGHIDSVSSVAFSADGDRLASASRDKT</sequence>
<dbReference type="EMBL" id="SWKV01000287">
    <property type="protein sequence ID" value="KAF3029132.1"/>
    <property type="molecule type" value="Genomic_DNA"/>
</dbReference>
<accession>A0A9P4WFD8</accession>
<evidence type="ECO:0000313" key="6">
    <source>
        <dbReference type="Proteomes" id="UP000758155"/>
    </source>
</evidence>
<keyword evidence="2" id="KW-0677">Repeat</keyword>
<dbReference type="OrthoDB" id="538223at2759"/>
<evidence type="ECO:0000256" key="2">
    <source>
        <dbReference type="ARBA" id="ARBA00022737"/>
    </source>
</evidence>
<dbReference type="AlphaFoldDB" id="A0A9P4WFD8"/>
<dbReference type="SUPFAM" id="SSF50978">
    <property type="entry name" value="WD40 repeat-like"/>
    <property type="match status" value="1"/>
</dbReference>
<dbReference type="PROSITE" id="PS50082">
    <property type="entry name" value="WD_REPEATS_2"/>
    <property type="match status" value="2"/>
</dbReference>
<dbReference type="PANTHER" id="PTHR10039:SF14">
    <property type="entry name" value="NACHT DOMAIN-CONTAINING PROTEIN"/>
    <property type="match status" value="1"/>
</dbReference>
<feature type="domain" description="NACHT" evidence="4">
    <location>
        <begin position="95"/>
        <end position="271"/>
    </location>
</feature>
<dbReference type="Gene3D" id="2.130.10.10">
    <property type="entry name" value="YVTN repeat-like/Quinoprotein amine dehydrogenase"/>
    <property type="match status" value="1"/>
</dbReference>
<evidence type="ECO:0000259" key="4">
    <source>
        <dbReference type="PROSITE" id="PS50837"/>
    </source>
</evidence>
<keyword evidence="1 3" id="KW-0853">WD repeat</keyword>
<gene>
    <name evidence="5" type="ORF">E8E12_000037</name>
</gene>
<dbReference type="PROSITE" id="PS00678">
    <property type="entry name" value="WD_REPEATS_1"/>
    <property type="match status" value="1"/>
</dbReference>
<dbReference type="Pfam" id="PF24883">
    <property type="entry name" value="NPHP3_N"/>
    <property type="match status" value="1"/>
</dbReference>